<dbReference type="Proteomes" id="UP000886520">
    <property type="component" value="Chromosome 15"/>
</dbReference>
<dbReference type="GO" id="GO:0016126">
    <property type="term" value="P:sterol biosynthetic process"/>
    <property type="evidence" value="ECO:0007669"/>
    <property type="project" value="TreeGrafter"/>
</dbReference>
<dbReference type="CDD" id="cd02440">
    <property type="entry name" value="AdoMet_MTases"/>
    <property type="match status" value="1"/>
</dbReference>
<evidence type="ECO:0000313" key="5">
    <source>
        <dbReference type="EMBL" id="KAI5069823.1"/>
    </source>
</evidence>
<evidence type="ECO:0000313" key="6">
    <source>
        <dbReference type="Proteomes" id="UP000886520"/>
    </source>
</evidence>
<dbReference type="InterPro" id="IPR050447">
    <property type="entry name" value="Erg6_SMT_methyltransf"/>
</dbReference>
<dbReference type="EMBL" id="JABFUD020000015">
    <property type="protein sequence ID" value="KAI5069823.1"/>
    <property type="molecule type" value="Genomic_DNA"/>
</dbReference>
<evidence type="ECO:0000256" key="1">
    <source>
        <dbReference type="ARBA" id="ARBA00022679"/>
    </source>
</evidence>
<name>A0A9D4UKX8_ADICA</name>
<dbReference type="InterPro" id="IPR013216">
    <property type="entry name" value="Methyltransf_11"/>
</dbReference>
<organism evidence="5 6">
    <name type="scientific">Adiantum capillus-veneris</name>
    <name type="common">Maidenhair fern</name>
    <dbReference type="NCBI Taxonomy" id="13818"/>
    <lineage>
        <taxon>Eukaryota</taxon>
        <taxon>Viridiplantae</taxon>
        <taxon>Streptophyta</taxon>
        <taxon>Embryophyta</taxon>
        <taxon>Tracheophyta</taxon>
        <taxon>Polypodiopsida</taxon>
        <taxon>Polypodiidae</taxon>
        <taxon>Polypodiales</taxon>
        <taxon>Pteridineae</taxon>
        <taxon>Pteridaceae</taxon>
        <taxon>Vittarioideae</taxon>
        <taxon>Adiantum</taxon>
    </lineage>
</organism>
<evidence type="ECO:0000259" key="4">
    <source>
        <dbReference type="Pfam" id="PF08241"/>
    </source>
</evidence>
<feature type="compositionally biased region" description="Polar residues" evidence="3">
    <location>
        <begin position="15"/>
        <end position="26"/>
    </location>
</feature>
<dbReference type="AlphaFoldDB" id="A0A9D4UKX8"/>
<dbReference type="OrthoDB" id="8300214at2759"/>
<feature type="region of interest" description="Disordered" evidence="3">
    <location>
        <begin position="1"/>
        <end position="32"/>
    </location>
</feature>
<keyword evidence="6" id="KW-1185">Reference proteome</keyword>
<keyword evidence="1" id="KW-0808">Transferase</keyword>
<gene>
    <name evidence="5" type="ORF">GOP47_0016124</name>
</gene>
<dbReference type="PANTHER" id="PTHR44068:SF1">
    <property type="entry name" value="HYPOTHETICAL LOC100005854"/>
    <property type="match status" value="1"/>
</dbReference>
<feature type="domain" description="Methyltransferase type 11" evidence="4">
    <location>
        <begin position="101"/>
        <end position="199"/>
    </location>
</feature>
<evidence type="ECO:0000256" key="3">
    <source>
        <dbReference type="SAM" id="MobiDB-lite"/>
    </source>
</evidence>
<reference evidence="5" key="1">
    <citation type="submission" date="2021-01" db="EMBL/GenBank/DDBJ databases">
        <title>Adiantum capillus-veneris genome.</title>
        <authorList>
            <person name="Fang Y."/>
            <person name="Liao Q."/>
        </authorList>
    </citation>
    <scope>NUCLEOTIDE SEQUENCE</scope>
    <source>
        <strain evidence="5">H3</strain>
        <tissue evidence="5">Leaf</tissue>
    </source>
</reference>
<dbReference type="GO" id="GO:0005783">
    <property type="term" value="C:endoplasmic reticulum"/>
    <property type="evidence" value="ECO:0007669"/>
    <property type="project" value="TreeGrafter"/>
</dbReference>
<proteinExistence type="inferred from homology"/>
<comment type="similarity">
    <text evidence="2">Belongs to the class I-like SAM-binding methyltransferase superfamily. Erg6/SMT family.</text>
</comment>
<dbReference type="InterPro" id="IPR029063">
    <property type="entry name" value="SAM-dependent_MTases_sf"/>
</dbReference>
<accession>A0A9D4UKX8</accession>
<comment type="caution">
    <text evidence="5">The sequence shown here is derived from an EMBL/GenBank/DDBJ whole genome shotgun (WGS) entry which is preliminary data.</text>
</comment>
<evidence type="ECO:0000256" key="2">
    <source>
        <dbReference type="ARBA" id="ARBA00038188"/>
    </source>
</evidence>
<protein>
    <recommendedName>
        <fullName evidence="4">Methyltransferase type 11 domain-containing protein</fullName>
    </recommendedName>
</protein>
<dbReference type="SUPFAM" id="SSF53335">
    <property type="entry name" value="S-adenosyl-L-methionine-dependent methyltransferases"/>
    <property type="match status" value="1"/>
</dbReference>
<dbReference type="Gene3D" id="3.40.50.150">
    <property type="entry name" value="Vaccinia Virus protein VP39"/>
    <property type="match status" value="1"/>
</dbReference>
<sequence length="205" mass="22914">MVNGSEPEPLRESRFSCTRPSTSQGMGESAGDGDLSLTMNLYSKARLSFVMQHAKEVARQRRVRIEDLQSLDLLHYSGMSAVKSFVEEQSKSWLSFPMRLLDVGAGIGGPARFLASHFDLAVITAVEYIPEQARVLSELNELCLLTDRINVVCADFLEIEFHAEKHGLLVSQLSFLHMANKSLLFKKCNESLNESGSMFVEDFYA</sequence>
<dbReference type="Pfam" id="PF08241">
    <property type="entry name" value="Methyltransf_11"/>
    <property type="match status" value="1"/>
</dbReference>
<dbReference type="GO" id="GO:0003838">
    <property type="term" value="F:sterol 24-C-methyltransferase activity"/>
    <property type="evidence" value="ECO:0007669"/>
    <property type="project" value="TreeGrafter"/>
</dbReference>
<dbReference type="PANTHER" id="PTHR44068">
    <property type="entry name" value="ZGC:194242"/>
    <property type="match status" value="1"/>
</dbReference>